<proteinExistence type="predicted"/>
<keyword evidence="2" id="KW-1185">Reference proteome</keyword>
<evidence type="ECO:0000313" key="1">
    <source>
        <dbReference type="EMBL" id="OCK86631.1"/>
    </source>
</evidence>
<evidence type="ECO:0000313" key="2">
    <source>
        <dbReference type="Proteomes" id="UP000250078"/>
    </source>
</evidence>
<reference evidence="1 2" key="1">
    <citation type="journal article" date="2016" name="Nat. Commun.">
        <title>Ectomycorrhizal ecology is imprinted in the genome of the dominant symbiotic fungus Cenococcum geophilum.</title>
        <authorList>
            <consortium name="DOE Joint Genome Institute"/>
            <person name="Peter M."/>
            <person name="Kohler A."/>
            <person name="Ohm R.A."/>
            <person name="Kuo A."/>
            <person name="Krutzmann J."/>
            <person name="Morin E."/>
            <person name="Arend M."/>
            <person name="Barry K.W."/>
            <person name="Binder M."/>
            <person name="Choi C."/>
            <person name="Clum A."/>
            <person name="Copeland A."/>
            <person name="Grisel N."/>
            <person name="Haridas S."/>
            <person name="Kipfer T."/>
            <person name="LaButti K."/>
            <person name="Lindquist E."/>
            <person name="Lipzen A."/>
            <person name="Maire R."/>
            <person name="Meier B."/>
            <person name="Mihaltcheva S."/>
            <person name="Molinier V."/>
            <person name="Murat C."/>
            <person name="Poggeler S."/>
            <person name="Quandt C.A."/>
            <person name="Sperisen C."/>
            <person name="Tritt A."/>
            <person name="Tisserant E."/>
            <person name="Crous P.W."/>
            <person name="Henrissat B."/>
            <person name="Nehls U."/>
            <person name="Egli S."/>
            <person name="Spatafora J.W."/>
            <person name="Grigoriev I.V."/>
            <person name="Martin F.M."/>
        </authorList>
    </citation>
    <scope>NUCLEOTIDE SEQUENCE [LARGE SCALE GENOMIC DNA]</scope>
    <source>
        <strain evidence="1 2">1.58</strain>
    </source>
</reference>
<dbReference type="Proteomes" id="UP000250078">
    <property type="component" value="Unassembled WGS sequence"/>
</dbReference>
<feature type="non-terminal residue" evidence="1">
    <location>
        <position position="1"/>
    </location>
</feature>
<accession>A0ACC8EK83</accession>
<organism evidence="1 2">
    <name type="scientific">Cenococcum geophilum 1.58</name>
    <dbReference type="NCBI Taxonomy" id="794803"/>
    <lineage>
        <taxon>Eukaryota</taxon>
        <taxon>Fungi</taxon>
        <taxon>Dikarya</taxon>
        <taxon>Ascomycota</taxon>
        <taxon>Pezizomycotina</taxon>
        <taxon>Dothideomycetes</taxon>
        <taxon>Pleosporomycetidae</taxon>
        <taxon>Gloniales</taxon>
        <taxon>Gloniaceae</taxon>
        <taxon>Cenococcum</taxon>
    </lineage>
</organism>
<name>A0ACC8EK83_9PEZI</name>
<sequence length="60" mass="6899">DRVNRLLEQTQRRPYGCAPLALRRVIAKKEVSVRRVSPNKALGTRPTRLYIRSTCLNHGI</sequence>
<gene>
    <name evidence="1" type="ORF">K441DRAFT_672050</name>
</gene>
<protein>
    <submittedName>
        <fullName evidence="1">Uncharacterized protein</fullName>
    </submittedName>
</protein>
<dbReference type="EMBL" id="KV748293">
    <property type="protein sequence ID" value="OCK86631.1"/>
    <property type="molecule type" value="Genomic_DNA"/>
</dbReference>